<reference evidence="2" key="1">
    <citation type="submission" date="2022-03" db="EMBL/GenBank/DDBJ databases">
        <title>Identification of a novel bacterium isolated from mangrove sediments.</title>
        <authorList>
            <person name="Pan X."/>
        </authorList>
    </citation>
    <scope>NUCLEOTIDE SEQUENCE</scope>
    <source>
        <strain evidence="2">B2580</strain>
    </source>
</reference>
<dbReference type="InterPro" id="IPR037523">
    <property type="entry name" value="VOC_core"/>
</dbReference>
<comment type="caution">
    <text evidence="2">The sequence shown here is derived from an EMBL/GenBank/DDBJ whole genome shotgun (WGS) entry which is preliminary data.</text>
</comment>
<evidence type="ECO:0000313" key="2">
    <source>
        <dbReference type="EMBL" id="MCJ2177292.1"/>
    </source>
</evidence>
<feature type="domain" description="VOC" evidence="1">
    <location>
        <begin position="1"/>
        <end position="108"/>
    </location>
</feature>
<protein>
    <submittedName>
        <fullName evidence="2">VOC family protein</fullName>
    </submittedName>
</protein>
<dbReference type="Proteomes" id="UP001162880">
    <property type="component" value="Unassembled WGS sequence"/>
</dbReference>
<dbReference type="PROSITE" id="PS51819">
    <property type="entry name" value="VOC"/>
    <property type="match status" value="1"/>
</dbReference>
<dbReference type="EMBL" id="JALHLE010000002">
    <property type="protein sequence ID" value="MCJ2177292.1"/>
    <property type="molecule type" value="Genomic_DNA"/>
</dbReference>
<proteinExistence type="predicted"/>
<name>A0ABT0AWT0_9SPHN</name>
<dbReference type="Pfam" id="PF00903">
    <property type="entry name" value="Glyoxalase"/>
    <property type="match status" value="1"/>
</dbReference>
<evidence type="ECO:0000259" key="1">
    <source>
        <dbReference type="PROSITE" id="PS51819"/>
    </source>
</evidence>
<sequence>MLAWYATVFGAEVVYRNPVLAFLAFDEEHHRFAFADLSVIDPDGSDAAQAPVGVDHVAYDVASMRDLLESYALLKDAGIAPYWAVNHGMSTSLYYADPDGNQIEFSVDCFDTKAEGTDYWSGPEIGNNPVGVEYDPDLWLEALRNGTPERELLKIDTSGSVSPIRGKLGSLA</sequence>
<gene>
    <name evidence="2" type="ORF">MTR64_01820</name>
</gene>
<dbReference type="InterPro" id="IPR004360">
    <property type="entry name" value="Glyas_Fos-R_dOase_dom"/>
</dbReference>
<keyword evidence="3" id="KW-1185">Reference proteome</keyword>
<evidence type="ECO:0000313" key="3">
    <source>
        <dbReference type="Proteomes" id="UP001162880"/>
    </source>
</evidence>
<organism evidence="2 3">
    <name type="scientific">Novosphingobium album</name>
    <name type="common">ex Hu et al. 2023</name>
    <dbReference type="NCBI Taxonomy" id="2930093"/>
    <lineage>
        <taxon>Bacteria</taxon>
        <taxon>Pseudomonadati</taxon>
        <taxon>Pseudomonadota</taxon>
        <taxon>Alphaproteobacteria</taxon>
        <taxon>Sphingomonadales</taxon>
        <taxon>Sphingomonadaceae</taxon>
        <taxon>Novosphingobium</taxon>
    </lineage>
</organism>
<dbReference type="InterPro" id="IPR029068">
    <property type="entry name" value="Glyas_Bleomycin-R_OHBP_Dase"/>
</dbReference>
<dbReference type="SUPFAM" id="SSF54593">
    <property type="entry name" value="Glyoxalase/Bleomycin resistance protein/Dihydroxybiphenyl dioxygenase"/>
    <property type="match status" value="1"/>
</dbReference>
<accession>A0ABT0AWT0</accession>
<dbReference type="Gene3D" id="3.10.180.10">
    <property type="entry name" value="2,3-Dihydroxybiphenyl 1,2-Dioxygenase, domain 1"/>
    <property type="match status" value="1"/>
</dbReference>